<dbReference type="eggNOG" id="KOG3516">
    <property type="taxonomic scope" value="Eukaryota"/>
</dbReference>
<keyword evidence="3" id="KW-0812">Transmembrane</keyword>
<evidence type="ECO:0000256" key="4">
    <source>
        <dbReference type="SAM" id="SignalP"/>
    </source>
</evidence>
<protein>
    <recommendedName>
        <fullName evidence="5">F5/8 type C domain-containing protein</fullName>
    </recommendedName>
</protein>
<evidence type="ECO:0000256" key="3">
    <source>
        <dbReference type="SAM" id="Phobius"/>
    </source>
</evidence>
<dbReference type="Pfam" id="PF00754">
    <property type="entry name" value="F5_F8_type_C"/>
    <property type="match status" value="2"/>
</dbReference>
<dbReference type="Proteomes" id="UP000001593">
    <property type="component" value="Unassembled WGS sequence"/>
</dbReference>
<evidence type="ECO:0000256" key="2">
    <source>
        <dbReference type="SAM" id="MobiDB-lite"/>
    </source>
</evidence>
<sequence length="393" mass="43899">MKWTKRSWIFALLLLVIVRSTNGACSGTLGMTSGDIADSQITASSTFSDFTKPEAARLRNTGSIEQLTFGGWCAKDGDTEPYLQIDFARETVLRVIATQGLEQPSGNWVTRYAVNYSCDGKTWREYKEENKRKIFSGNDDAQSIVRNALRVPIIARLIRVLPLDKKQHGLACMRLEMYGCYEEEGDHVAHSGRLNQLTKSNNGSVTWGAWCTDLLDDKQYLQVDLGQVRNISGVATQGYSRGGWVTEYIIRYSMDGKDWDIYRENNTDEALVFDGNWDADTVTGQRFQRVFSARFVQFNPVTWNTPGSICMRVELYECVKYSGCSSETSSSYTPTSHQPQEHSSLRPTERAATPTTRSRGVLVRAADDSAATTHALGSIWACSVLLIALVLLV</sequence>
<evidence type="ECO:0000259" key="5">
    <source>
        <dbReference type="PROSITE" id="PS50022"/>
    </source>
</evidence>
<feature type="compositionally biased region" description="Low complexity" evidence="2">
    <location>
        <begin position="350"/>
        <end position="359"/>
    </location>
</feature>
<feature type="chain" id="PRO_5002714395" description="F5/8 type C domain-containing protein" evidence="4">
    <location>
        <begin position="24"/>
        <end position="393"/>
    </location>
</feature>
<dbReference type="SMART" id="SM00231">
    <property type="entry name" value="FA58C"/>
    <property type="match status" value="2"/>
</dbReference>
<dbReference type="InterPro" id="IPR008979">
    <property type="entry name" value="Galactose-bd-like_sf"/>
</dbReference>
<dbReference type="PANTHER" id="PTHR24543">
    <property type="entry name" value="MULTICOPPER OXIDASE-RELATED"/>
    <property type="match status" value="1"/>
</dbReference>
<dbReference type="InParanoid" id="A7RNN6"/>
<organism evidence="6 7">
    <name type="scientific">Nematostella vectensis</name>
    <name type="common">Starlet sea anemone</name>
    <dbReference type="NCBI Taxonomy" id="45351"/>
    <lineage>
        <taxon>Eukaryota</taxon>
        <taxon>Metazoa</taxon>
        <taxon>Cnidaria</taxon>
        <taxon>Anthozoa</taxon>
        <taxon>Hexacorallia</taxon>
        <taxon>Actiniaria</taxon>
        <taxon>Edwardsiidae</taxon>
        <taxon>Nematostella</taxon>
    </lineage>
</organism>
<keyword evidence="1" id="KW-1015">Disulfide bond</keyword>
<evidence type="ECO:0000256" key="1">
    <source>
        <dbReference type="ARBA" id="ARBA00023157"/>
    </source>
</evidence>
<evidence type="ECO:0000313" key="6">
    <source>
        <dbReference type="EMBL" id="EDO46886.1"/>
    </source>
</evidence>
<dbReference type="PROSITE" id="PS01285">
    <property type="entry name" value="FA58C_1"/>
    <property type="match status" value="2"/>
</dbReference>
<keyword evidence="3" id="KW-0472">Membrane</keyword>
<dbReference type="PROSITE" id="PS50022">
    <property type="entry name" value="FA58C_3"/>
    <property type="match status" value="2"/>
</dbReference>
<reference evidence="6 7" key="1">
    <citation type="journal article" date="2007" name="Science">
        <title>Sea anemone genome reveals ancestral eumetazoan gene repertoire and genomic organization.</title>
        <authorList>
            <person name="Putnam N.H."/>
            <person name="Srivastava M."/>
            <person name="Hellsten U."/>
            <person name="Dirks B."/>
            <person name="Chapman J."/>
            <person name="Salamov A."/>
            <person name="Terry A."/>
            <person name="Shapiro H."/>
            <person name="Lindquist E."/>
            <person name="Kapitonov V.V."/>
            <person name="Jurka J."/>
            <person name="Genikhovich G."/>
            <person name="Grigoriev I.V."/>
            <person name="Lucas S.M."/>
            <person name="Steele R.E."/>
            <person name="Finnerty J.R."/>
            <person name="Technau U."/>
            <person name="Martindale M.Q."/>
            <person name="Rokhsar D.S."/>
        </authorList>
    </citation>
    <scope>NUCLEOTIDE SEQUENCE [LARGE SCALE GENOMIC DNA]</scope>
    <source>
        <strain evidence="7">CH2 X CH6</strain>
    </source>
</reference>
<feature type="region of interest" description="Disordered" evidence="2">
    <location>
        <begin position="330"/>
        <end position="359"/>
    </location>
</feature>
<keyword evidence="7" id="KW-1185">Reference proteome</keyword>
<dbReference type="SUPFAM" id="SSF49785">
    <property type="entry name" value="Galactose-binding domain-like"/>
    <property type="match status" value="2"/>
</dbReference>
<dbReference type="PhylomeDB" id="A7RNN6"/>
<dbReference type="FunFam" id="2.60.120.260:FF:000002">
    <property type="entry name" value="Coagulation factor VIII"/>
    <property type="match status" value="1"/>
</dbReference>
<dbReference type="InterPro" id="IPR000421">
    <property type="entry name" value="FA58C"/>
</dbReference>
<dbReference type="PANTHER" id="PTHR24543:SF335">
    <property type="entry name" value="EGF-LIKE REPEAT AND DISCOIDIN I-LIKE DOMAIN-CONTAINING PROTEIN 3"/>
    <property type="match status" value="1"/>
</dbReference>
<keyword evidence="4" id="KW-0732">Signal</keyword>
<feature type="domain" description="F5/8 type C" evidence="5">
    <location>
        <begin position="209"/>
        <end position="318"/>
    </location>
</feature>
<feature type="compositionally biased region" description="Basic and acidic residues" evidence="2">
    <location>
        <begin position="339"/>
        <end position="349"/>
    </location>
</feature>
<accession>A7RNN6</accession>
<evidence type="ECO:0000313" key="7">
    <source>
        <dbReference type="Proteomes" id="UP000001593"/>
    </source>
</evidence>
<proteinExistence type="predicted"/>
<dbReference type="CDD" id="cd00057">
    <property type="entry name" value="FA58C"/>
    <property type="match status" value="2"/>
</dbReference>
<feature type="signal peptide" evidence="4">
    <location>
        <begin position="1"/>
        <end position="23"/>
    </location>
</feature>
<keyword evidence="3" id="KW-1133">Transmembrane helix</keyword>
<feature type="domain" description="F5/8 type C" evidence="5">
    <location>
        <begin position="25"/>
        <end position="180"/>
    </location>
</feature>
<dbReference type="HOGENOM" id="CLU_030066_0_2_1"/>
<gene>
    <name evidence="6" type="ORF">NEMVEDRAFT_v1g239622</name>
</gene>
<dbReference type="Gene3D" id="2.60.120.260">
    <property type="entry name" value="Galactose-binding domain-like"/>
    <property type="match status" value="2"/>
</dbReference>
<feature type="transmembrane region" description="Helical" evidence="3">
    <location>
        <begin position="374"/>
        <end position="392"/>
    </location>
</feature>
<dbReference type="FunFam" id="2.60.120.260:FF:000016">
    <property type="entry name" value="Contactin-associated protein-like 4 isoform 1"/>
    <property type="match status" value="1"/>
</dbReference>
<name>A7RNN6_NEMVE</name>
<dbReference type="AlphaFoldDB" id="A7RNN6"/>
<dbReference type="EMBL" id="DS469523">
    <property type="protein sequence ID" value="EDO46886.1"/>
    <property type="molecule type" value="Genomic_DNA"/>
</dbReference>
<dbReference type="OMA" id="SAVWILX"/>